<dbReference type="Proteomes" id="UP000652761">
    <property type="component" value="Unassembled WGS sequence"/>
</dbReference>
<sequence>LSVLVCTGATTSAVPTVSVRSSTTQGEPSSSSGSLVPSAATYPLPALRLQSRCRGVDIVRHWRTSVTASRRGTGSGSWGGKGSPMLSKPHTAASIAAVAILLFSAFYSPLQSQTLVTLLVWASVSLLVAPFAPSYITAAGSGSVVEGRGREAEEAESWSKARRLEEPAPSVGSVLPTEKKREQRNGVAVNAGDGAEKGELEEREWNDEDFEILKKQIAKHLVGMPMR</sequence>
<feature type="transmembrane region" description="Helical" evidence="2">
    <location>
        <begin position="116"/>
        <end position="138"/>
    </location>
</feature>
<keyword evidence="2" id="KW-0812">Transmembrane</keyword>
<evidence type="ECO:0000313" key="3">
    <source>
        <dbReference type="EMBL" id="MQL72707.1"/>
    </source>
</evidence>
<feature type="compositionally biased region" description="Basic and acidic residues" evidence="1">
    <location>
        <begin position="147"/>
        <end position="166"/>
    </location>
</feature>
<accession>A0A843TRX1</accession>
<feature type="transmembrane region" description="Helical" evidence="2">
    <location>
        <begin position="91"/>
        <end position="110"/>
    </location>
</feature>
<gene>
    <name evidence="3" type="ORF">Taro_005025</name>
</gene>
<feature type="compositionally biased region" description="Low complexity" evidence="1">
    <location>
        <begin position="21"/>
        <end position="37"/>
    </location>
</feature>
<comment type="caution">
    <text evidence="3">The sequence shown here is derived from an EMBL/GenBank/DDBJ whole genome shotgun (WGS) entry which is preliminary data.</text>
</comment>
<evidence type="ECO:0000256" key="2">
    <source>
        <dbReference type="SAM" id="Phobius"/>
    </source>
</evidence>
<dbReference type="EMBL" id="NMUH01000140">
    <property type="protein sequence ID" value="MQL72707.1"/>
    <property type="molecule type" value="Genomic_DNA"/>
</dbReference>
<feature type="region of interest" description="Disordered" evidence="1">
    <location>
        <begin position="18"/>
        <end position="37"/>
    </location>
</feature>
<keyword evidence="4" id="KW-1185">Reference proteome</keyword>
<evidence type="ECO:0000313" key="4">
    <source>
        <dbReference type="Proteomes" id="UP000652761"/>
    </source>
</evidence>
<keyword evidence="2" id="KW-0472">Membrane</keyword>
<evidence type="ECO:0000256" key="1">
    <source>
        <dbReference type="SAM" id="MobiDB-lite"/>
    </source>
</evidence>
<keyword evidence="2" id="KW-1133">Transmembrane helix</keyword>
<dbReference type="OrthoDB" id="10250354at2759"/>
<protein>
    <submittedName>
        <fullName evidence="3">Uncharacterized protein</fullName>
    </submittedName>
</protein>
<dbReference type="AlphaFoldDB" id="A0A843TRX1"/>
<feature type="non-terminal residue" evidence="3">
    <location>
        <position position="1"/>
    </location>
</feature>
<organism evidence="3 4">
    <name type="scientific">Colocasia esculenta</name>
    <name type="common">Wild taro</name>
    <name type="synonym">Arum esculentum</name>
    <dbReference type="NCBI Taxonomy" id="4460"/>
    <lineage>
        <taxon>Eukaryota</taxon>
        <taxon>Viridiplantae</taxon>
        <taxon>Streptophyta</taxon>
        <taxon>Embryophyta</taxon>
        <taxon>Tracheophyta</taxon>
        <taxon>Spermatophyta</taxon>
        <taxon>Magnoliopsida</taxon>
        <taxon>Liliopsida</taxon>
        <taxon>Araceae</taxon>
        <taxon>Aroideae</taxon>
        <taxon>Colocasieae</taxon>
        <taxon>Colocasia</taxon>
    </lineage>
</organism>
<feature type="region of interest" description="Disordered" evidence="1">
    <location>
        <begin position="146"/>
        <end position="203"/>
    </location>
</feature>
<reference evidence="3" key="1">
    <citation type="submission" date="2017-07" db="EMBL/GenBank/DDBJ databases">
        <title>Taro Niue Genome Assembly and Annotation.</title>
        <authorList>
            <person name="Atibalentja N."/>
            <person name="Keating K."/>
            <person name="Fields C.J."/>
        </authorList>
    </citation>
    <scope>NUCLEOTIDE SEQUENCE</scope>
    <source>
        <strain evidence="3">Niue_2</strain>
        <tissue evidence="3">Leaf</tissue>
    </source>
</reference>
<name>A0A843TRX1_COLES</name>
<proteinExistence type="predicted"/>